<evidence type="ECO:0000313" key="6">
    <source>
        <dbReference type="EMBL" id="AIF46273.1"/>
    </source>
</evidence>
<evidence type="ECO:0000256" key="3">
    <source>
        <dbReference type="ARBA" id="ARBA00023098"/>
    </source>
</evidence>
<keyword evidence="3 4" id="KW-0443">Lipid metabolism</keyword>
<proteinExistence type="predicted"/>
<dbReference type="GO" id="GO:0016787">
    <property type="term" value="F:hydrolase activity"/>
    <property type="evidence" value="ECO:0007669"/>
    <property type="project" value="UniProtKB-UniRule"/>
</dbReference>
<keyword evidence="1 4" id="KW-0378">Hydrolase</keyword>
<keyword evidence="7" id="KW-1185">Reference proteome</keyword>
<name>A0A075K206_9GAMM</name>
<feature type="active site" description="Proton acceptor" evidence="4">
    <location>
        <position position="230"/>
    </location>
</feature>
<dbReference type="PROSITE" id="PS51635">
    <property type="entry name" value="PNPLA"/>
    <property type="match status" value="1"/>
</dbReference>
<feature type="active site" description="Nucleophile" evidence="4">
    <location>
        <position position="63"/>
    </location>
</feature>
<gene>
    <name evidence="6" type="ORF">HY57_02900</name>
</gene>
<dbReference type="KEGG" id="dja:HY57_02900"/>
<dbReference type="InterPro" id="IPR002641">
    <property type="entry name" value="PNPLA_dom"/>
</dbReference>
<dbReference type="RefSeq" id="WP_019466544.1">
    <property type="nucleotide sequence ID" value="NZ_ALOY01000175.1"/>
</dbReference>
<feature type="short sequence motif" description="DGA/G" evidence="4">
    <location>
        <begin position="230"/>
        <end position="232"/>
    </location>
</feature>
<dbReference type="GO" id="GO:0016042">
    <property type="term" value="P:lipid catabolic process"/>
    <property type="evidence" value="ECO:0007669"/>
    <property type="project" value="UniProtKB-UniRule"/>
</dbReference>
<dbReference type="EMBL" id="CP008884">
    <property type="protein sequence ID" value="AIF46273.1"/>
    <property type="molecule type" value="Genomic_DNA"/>
</dbReference>
<dbReference type="AlphaFoldDB" id="A0A075K206"/>
<dbReference type="InterPro" id="IPR021095">
    <property type="entry name" value="DUF3734"/>
</dbReference>
<dbReference type="PANTHER" id="PTHR14226">
    <property type="entry name" value="NEUROPATHY TARGET ESTERASE/SWISS CHEESE D.MELANOGASTER"/>
    <property type="match status" value="1"/>
</dbReference>
<evidence type="ECO:0000256" key="1">
    <source>
        <dbReference type="ARBA" id="ARBA00022801"/>
    </source>
</evidence>
<feature type="short sequence motif" description="GXSXG" evidence="4">
    <location>
        <begin position="61"/>
        <end position="65"/>
    </location>
</feature>
<reference evidence="6 7" key="1">
    <citation type="submission" date="2014-07" db="EMBL/GenBank/DDBJ databases">
        <title>Complete Genome Sequence of Dyella japonica Strain A8 Isolated from Malaysian Tropical Soil.</title>
        <authorList>
            <person name="Hui R.K.H."/>
            <person name="Chen J.-W."/>
            <person name="Chan K.-G."/>
            <person name="Leung F.C.C."/>
        </authorList>
    </citation>
    <scope>NUCLEOTIDE SEQUENCE [LARGE SCALE GENOMIC DNA]</scope>
    <source>
        <strain evidence="6 7">A8</strain>
    </source>
</reference>
<dbReference type="Pfam" id="PF01734">
    <property type="entry name" value="Patatin"/>
    <property type="match status" value="1"/>
</dbReference>
<organism evidence="6 7">
    <name type="scientific">Dyella japonica A8</name>
    <dbReference type="NCBI Taxonomy" id="1217721"/>
    <lineage>
        <taxon>Bacteria</taxon>
        <taxon>Pseudomonadati</taxon>
        <taxon>Pseudomonadota</taxon>
        <taxon>Gammaproteobacteria</taxon>
        <taxon>Lysobacterales</taxon>
        <taxon>Rhodanobacteraceae</taxon>
        <taxon>Dyella</taxon>
    </lineage>
</organism>
<dbReference type="Proteomes" id="UP000027987">
    <property type="component" value="Chromosome"/>
</dbReference>
<sequence length="396" mass="45284">MDVRKNSSEPKLSDQDLLRQLHKQYQTTALVLQGGGALGAYQAGVYEALDAAGIHPNWIAGISIGALNAAIIAGNAPKQRVERLREFWQRITREPLFPVWPTAPLDPGAWELPWQNGLSGWAAWRALVEGQPGFFTPRPFPLWPWRASPTTASWYDTSPLKTTLERLVDFDRINHKTAMRVSVGAVNIRTGNFAYFDNTEGELRVEHFMASGALPPGFPAIEIDGEFYWDGGMVSNTPLYKVLSDASCRDSLIFQVDLWSARGEVPKDLAEVTSRSKDIQYSSRTRLITEYMAQRQRQQRILHDLMALVPEDQRKHRAYRQAEVYSNSAVVNLFHLIYRNKPYEGHYKDYEFSVDSMRQHWSSGMEDMRCTLEEPQWFEKPSPEHPFVTHDVHCED</sequence>
<evidence type="ECO:0000313" key="7">
    <source>
        <dbReference type="Proteomes" id="UP000027987"/>
    </source>
</evidence>
<dbReference type="Pfam" id="PF12536">
    <property type="entry name" value="DUF3734"/>
    <property type="match status" value="1"/>
</dbReference>
<keyword evidence="2 4" id="KW-0442">Lipid degradation</keyword>
<evidence type="ECO:0000256" key="2">
    <source>
        <dbReference type="ARBA" id="ARBA00022963"/>
    </source>
</evidence>
<evidence type="ECO:0000259" key="5">
    <source>
        <dbReference type="PROSITE" id="PS51635"/>
    </source>
</evidence>
<feature type="domain" description="PNPLA" evidence="5">
    <location>
        <begin position="30"/>
        <end position="243"/>
    </location>
</feature>
<dbReference type="HOGENOM" id="CLU_042894_0_0_6"/>
<dbReference type="SUPFAM" id="SSF52151">
    <property type="entry name" value="FabD/lysophospholipase-like"/>
    <property type="match status" value="1"/>
</dbReference>
<dbReference type="InterPro" id="IPR016035">
    <property type="entry name" value="Acyl_Trfase/lysoPLipase"/>
</dbReference>
<evidence type="ECO:0000256" key="4">
    <source>
        <dbReference type="PROSITE-ProRule" id="PRU01161"/>
    </source>
</evidence>
<feature type="short sequence motif" description="GXGXXG" evidence="4">
    <location>
        <begin position="34"/>
        <end position="39"/>
    </location>
</feature>
<dbReference type="CDD" id="cd07209">
    <property type="entry name" value="Pat_hypo_Ecoli_Z1214_like"/>
    <property type="match status" value="1"/>
</dbReference>
<accession>A0A075K206</accession>
<dbReference type="PANTHER" id="PTHR14226:SF57">
    <property type="entry name" value="BLR7027 PROTEIN"/>
    <property type="match status" value="1"/>
</dbReference>
<dbReference type="STRING" id="1217721.HY57_02900"/>
<dbReference type="PATRIC" id="fig|1217721.7.peg.612"/>
<dbReference type="InterPro" id="IPR050301">
    <property type="entry name" value="NTE"/>
</dbReference>
<protein>
    <submittedName>
        <fullName evidence="6">Membrane protein</fullName>
    </submittedName>
</protein>
<dbReference type="Gene3D" id="3.40.1090.10">
    <property type="entry name" value="Cytosolic phospholipase A2 catalytic domain"/>
    <property type="match status" value="2"/>
</dbReference>